<organism evidence="1 2">
    <name type="scientific">Rhodococcus pyridinivorans SB3094</name>
    <dbReference type="NCBI Taxonomy" id="1435356"/>
    <lineage>
        <taxon>Bacteria</taxon>
        <taxon>Bacillati</taxon>
        <taxon>Actinomycetota</taxon>
        <taxon>Actinomycetes</taxon>
        <taxon>Mycobacteriales</taxon>
        <taxon>Nocardiaceae</taxon>
        <taxon>Rhodococcus</taxon>
    </lineage>
</organism>
<dbReference type="Proteomes" id="UP000018781">
    <property type="component" value="Chromosome"/>
</dbReference>
<dbReference type="EMBL" id="CP006996">
    <property type="protein sequence ID" value="AHD23857.1"/>
    <property type="molecule type" value="Genomic_DNA"/>
</dbReference>
<protein>
    <submittedName>
        <fullName evidence="1">Uncharacterized protein</fullName>
    </submittedName>
</protein>
<gene>
    <name evidence="1" type="ORF">Y013_17625</name>
</gene>
<sequence>MVEHPIVRVDTNDRVQYQPHADNGVGLQVLAETVYRGMATGQRWGRGRRLRDP</sequence>
<dbReference type="KEGG" id="rpy:Y013_17625"/>
<evidence type="ECO:0000313" key="1">
    <source>
        <dbReference type="EMBL" id="AHD23857.1"/>
    </source>
</evidence>
<evidence type="ECO:0000313" key="2">
    <source>
        <dbReference type="Proteomes" id="UP000018781"/>
    </source>
</evidence>
<dbReference type="HOGENOM" id="CLU_3065673_0_0_11"/>
<proteinExistence type="predicted"/>
<accession>V9XR48</accession>
<dbReference type="AlphaFoldDB" id="V9XR48"/>
<name>V9XR48_9NOCA</name>
<reference evidence="1 2" key="1">
    <citation type="journal article" date="2014" name="Genome Announc.">
        <title>Complete Genome of Rhodococcus pyridinivorans SB3094, a Methyl-Ethyl-Ketone-Degrading Bacterium Used for Bioaugmentation.</title>
        <authorList>
            <person name="Dueholm M.S."/>
            <person name="Albertsen M."/>
            <person name="D'Imperio S."/>
            <person name="Tale V.P."/>
            <person name="Lewis D."/>
            <person name="Nielsen P.H."/>
            <person name="Nielsen J.L."/>
        </authorList>
    </citation>
    <scope>NUCLEOTIDE SEQUENCE [LARGE SCALE GENOMIC DNA]</scope>
    <source>
        <strain evidence="1 2">SB3094</strain>
    </source>
</reference>